<dbReference type="PANTHER" id="PTHR43861:SF1">
    <property type="entry name" value="TRANS-ACONITATE 2-METHYLTRANSFERASE"/>
    <property type="match status" value="1"/>
</dbReference>
<sequence>MGLDEVRRDWTRLGAADPLWAVLTHAGKRGGRWADEEFLASGRAEIDAAMARLDRLGVVSGRERALDFGCGAGRLSNALAQRFGEVVGVDVSAPMLEQARRLDGSGGRIRFVHNVAPDLAVLPDDHVDLVYTDLVLQHLPPALARGYLREFVRVLRPEGVLLAGMPDRHERTLPGLMSRYAPLAVQRVFQRVVLRHPAPMRMHTMPQPELAALMNDAGADVIAADALGDNPHWRHIRYVVVKRPAAVPAAAPTLSAALPA</sequence>
<keyword evidence="1 4" id="KW-0489">Methyltransferase</keyword>
<evidence type="ECO:0000259" key="3">
    <source>
        <dbReference type="Pfam" id="PF13649"/>
    </source>
</evidence>
<dbReference type="InterPro" id="IPR029063">
    <property type="entry name" value="SAM-dependent_MTases_sf"/>
</dbReference>
<dbReference type="RefSeq" id="WP_106239315.1">
    <property type="nucleotide sequence ID" value="NZ_PVZC01000001.1"/>
</dbReference>
<comment type="caution">
    <text evidence="4">The sequence shown here is derived from an EMBL/GenBank/DDBJ whole genome shotgun (WGS) entry which is preliminary data.</text>
</comment>
<reference evidence="4 5" key="1">
    <citation type="submission" date="2018-03" db="EMBL/GenBank/DDBJ databases">
        <title>Genomic Encyclopedia of Archaeal and Bacterial Type Strains, Phase II (KMG-II): from individual species to whole genera.</title>
        <authorList>
            <person name="Goeker M."/>
        </authorList>
    </citation>
    <scope>NUCLEOTIDE SEQUENCE [LARGE SCALE GENOMIC DNA]</scope>
    <source>
        <strain evidence="4 5">DSM 45601</strain>
    </source>
</reference>
<evidence type="ECO:0000256" key="2">
    <source>
        <dbReference type="ARBA" id="ARBA00022679"/>
    </source>
</evidence>
<keyword evidence="2" id="KW-0808">Transferase</keyword>
<dbReference type="OrthoDB" id="1853779at2"/>
<dbReference type="CDD" id="cd02440">
    <property type="entry name" value="AdoMet_MTases"/>
    <property type="match status" value="1"/>
</dbReference>
<organism evidence="4 5">
    <name type="scientific">Allonocardiopsis opalescens</name>
    <dbReference type="NCBI Taxonomy" id="1144618"/>
    <lineage>
        <taxon>Bacteria</taxon>
        <taxon>Bacillati</taxon>
        <taxon>Actinomycetota</taxon>
        <taxon>Actinomycetes</taxon>
        <taxon>Streptosporangiales</taxon>
        <taxon>Allonocardiopsis</taxon>
    </lineage>
</organism>
<proteinExistence type="predicted"/>
<dbReference type="SUPFAM" id="SSF53335">
    <property type="entry name" value="S-adenosyl-L-methionine-dependent methyltransferases"/>
    <property type="match status" value="1"/>
</dbReference>
<protein>
    <submittedName>
        <fullName evidence="4">Ubiquinone/menaquinone biosynthesis C-methylase UbiE</fullName>
    </submittedName>
</protein>
<dbReference type="AlphaFoldDB" id="A0A2T0QEB3"/>
<evidence type="ECO:0000313" key="5">
    <source>
        <dbReference type="Proteomes" id="UP000237846"/>
    </source>
</evidence>
<evidence type="ECO:0000313" key="4">
    <source>
        <dbReference type="EMBL" id="PRY02201.1"/>
    </source>
</evidence>
<dbReference type="GO" id="GO:0032259">
    <property type="term" value="P:methylation"/>
    <property type="evidence" value="ECO:0007669"/>
    <property type="project" value="UniProtKB-KW"/>
</dbReference>
<name>A0A2T0QEB3_9ACTN</name>
<accession>A0A2T0QEB3</accession>
<dbReference type="GO" id="GO:0008168">
    <property type="term" value="F:methyltransferase activity"/>
    <property type="evidence" value="ECO:0007669"/>
    <property type="project" value="UniProtKB-KW"/>
</dbReference>
<dbReference type="EMBL" id="PVZC01000001">
    <property type="protein sequence ID" value="PRY02201.1"/>
    <property type="molecule type" value="Genomic_DNA"/>
</dbReference>
<gene>
    <name evidence="4" type="ORF">CLV72_101802</name>
</gene>
<keyword evidence="4" id="KW-0830">Ubiquinone</keyword>
<dbReference type="Gene3D" id="3.40.50.150">
    <property type="entry name" value="Vaccinia Virus protein VP39"/>
    <property type="match status" value="1"/>
</dbReference>
<dbReference type="InterPro" id="IPR041698">
    <property type="entry name" value="Methyltransf_25"/>
</dbReference>
<evidence type="ECO:0000256" key="1">
    <source>
        <dbReference type="ARBA" id="ARBA00022603"/>
    </source>
</evidence>
<keyword evidence="5" id="KW-1185">Reference proteome</keyword>
<dbReference type="Proteomes" id="UP000237846">
    <property type="component" value="Unassembled WGS sequence"/>
</dbReference>
<dbReference type="PANTHER" id="PTHR43861">
    <property type="entry name" value="TRANS-ACONITATE 2-METHYLTRANSFERASE-RELATED"/>
    <property type="match status" value="1"/>
</dbReference>
<feature type="domain" description="Methyltransferase" evidence="3">
    <location>
        <begin position="66"/>
        <end position="159"/>
    </location>
</feature>
<dbReference type="Pfam" id="PF13649">
    <property type="entry name" value="Methyltransf_25"/>
    <property type="match status" value="1"/>
</dbReference>